<evidence type="ECO:0000313" key="6">
    <source>
        <dbReference type="Proteomes" id="UP001500449"/>
    </source>
</evidence>
<dbReference type="PANTHER" id="PTHR48105">
    <property type="entry name" value="THIOREDOXIN REDUCTASE 1-RELATED-RELATED"/>
    <property type="match status" value="1"/>
</dbReference>
<comment type="caution">
    <text evidence="5">The sequence shown here is derived from an EMBL/GenBank/DDBJ whole genome shotgun (WGS) entry which is preliminary data.</text>
</comment>
<keyword evidence="6" id="KW-1185">Reference proteome</keyword>
<evidence type="ECO:0000259" key="4">
    <source>
        <dbReference type="Pfam" id="PF07992"/>
    </source>
</evidence>
<gene>
    <name evidence="5" type="primary">trxB_2</name>
    <name evidence="5" type="ORF">GCM10009836_42270</name>
</gene>
<evidence type="ECO:0000256" key="3">
    <source>
        <dbReference type="ARBA" id="ARBA00048132"/>
    </source>
</evidence>
<feature type="domain" description="FAD/NAD(P)-binding" evidence="4">
    <location>
        <begin position="11"/>
        <end position="299"/>
    </location>
</feature>
<accession>A0ABN2N9D8</accession>
<evidence type="ECO:0000313" key="5">
    <source>
        <dbReference type="EMBL" id="GAA1857616.1"/>
    </source>
</evidence>
<comment type="catalytic activity">
    <reaction evidence="3">
        <text>[thioredoxin]-dithiol + NADP(+) = [thioredoxin]-disulfide + NADPH + H(+)</text>
        <dbReference type="Rhea" id="RHEA:20345"/>
        <dbReference type="Rhea" id="RHEA-COMP:10698"/>
        <dbReference type="Rhea" id="RHEA-COMP:10700"/>
        <dbReference type="ChEBI" id="CHEBI:15378"/>
        <dbReference type="ChEBI" id="CHEBI:29950"/>
        <dbReference type="ChEBI" id="CHEBI:50058"/>
        <dbReference type="ChEBI" id="CHEBI:57783"/>
        <dbReference type="ChEBI" id="CHEBI:58349"/>
        <dbReference type="EC" id="1.8.1.9"/>
    </reaction>
</comment>
<dbReference type="InterPro" id="IPR023753">
    <property type="entry name" value="FAD/NAD-binding_dom"/>
</dbReference>
<dbReference type="Pfam" id="PF07992">
    <property type="entry name" value="Pyr_redox_2"/>
    <property type="match status" value="1"/>
</dbReference>
<dbReference type="PRINTS" id="PR00469">
    <property type="entry name" value="PNDRDTASEII"/>
</dbReference>
<proteinExistence type="predicted"/>
<dbReference type="PRINTS" id="PR00368">
    <property type="entry name" value="FADPNR"/>
</dbReference>
<dbReference type="Gene3D" id="3.50.50.60">
    <property type="entry name" value="FAD/NAD(P)-binding domain"/>
    <property type="match status" value="2"/>
</dbReference>
<reference evidence="5 6" key="1">
    <citation type="journal article" date="2019" name="Int. J. Syst. Evol. Microbiol.">
        <title>The Global Catalogue of Microorganisms (GCM) 10K type strain sequencing project: providing services to taxonomists for standard genome sequencing and annotation.</title>
        <authorList>
            <consortium name="The Broad Institute Genomics Platform"/>
            <consortium name="The Broad Institute Genome Sequencing Center for Infectious Disease"/>
            <person name="Wu L."/>
            <person name="Ma J."/>
        </authorList>
    </citation>
    <scope>NUCLEOTIDE SEQUENCE [LARGE SCALE GENOMIC DNA]</scope>
    <source>
        <strain evidence="5 6">JCM 16009</strain>
    </source>
</reference>
<evidence type="ECO:0000256" key="2">
    <source>
        <dbReference type="ARBA" id="ARBA00023002"/>
    </source>
</evidence>
<sequence length="315" mass="32015">MSDGSGEGGSYDVAVVGGGIAALSAALFAAGSGLRTIVVSEIVMGGELINLEEVVRFPGITDPISGSELAGRVEVQAVEAGAEFVFDDVTEIARDGADGGAFVVRGLETDIRTRTVVAAMGAGRRRLGLDGESDLEGRGVSFCGTCDGPFFKERSVAVVGDHEFAGRESLVVARYASAVTLITRRGEPDLSAGTRSAIDGNDRIRVLPHTEVAALAGSGGVLGAVQVRDVETGGVSDLDLAGLFVNDGLEPRSSLLRGLVELAPDGRVPVDAGMRTSVDGLFAVGELRSGFPGWAVAAAGDGAAAAASAQQRVRS</sequence>
<dbReference type="Proteomes" id="UP001500449">
    <property type="component" value="Unassembled WGS sequence"/>
</dbReference>
<name>A0ABN2N9D8_9PSEU</name>
<dbReference type="InterPro" id="IPR036188">
    <property type="entry name" value="FAD/NAD-bd_sf"/>
</dbReference>
<dbReference type="InterPro" id="IPR050097">
    <property type="entry name" value="Ferredoxin-NADP_redctase_2"/>
</dbReference>
<keyword evidence="1" id="KW-0285">Flavoprotein</keyword>
<evidence type="ECO:0000256" key="1">
    <source>
        <dbReference type="ARBA" id="ARBA00022630"/>
    </source>
</evidence>
<keyword evidence="2" id="KW-0560">Oxidoreductase</keyword>
<organism evidence="5 6">
    <name type="scientific">Pseudonocardia ailaonensis</name>
    <dbReference type="NCBI Taxonomy" id="367279"/>
    <lineage>
        <taxon>Bacteria</taxon>
        <taxon>Bacillati</taxon>
        <taxon>Actinomycetota</taxon>
        <taxon>Actinomycetes</taxon>
        <taxon>Pseudonocardiales</taxon>
        <taxon>Pseudonocardiaceae</taxon>
        <taxon>Pseudonocardia</taxon>
    </lineage>
</organism>
<protein>
    <submittedName>
        <fullName evidence="5">Thioredoxin-disulfide reductase</fullName>
    </submittedName>
</protein>
<dbReference type="EMBL" id="BAAAQK010000014">
    <property type="protein sequence ID" value="GAA1857616.1"/>
    <property type="molecule type" value="Genomic_DNA"/>
</dbReference>
<dbReference type="RefSeq" id="WP_344419666.1">
    <property type="nucleotide sequence ID" value="NZ_BAAAQK010000014.1"/>
</dbReference>
<dbReference type="SUPFAM" id="SSF51905">
    <property type="entry name" value="FAD/NAD(P)-binding domain"/>
    <property type="match status" value="2"/>
</dbReference>